<keyword evidence="1" id="KW-0175">Coiled coil</keyword>
<gene>
    <name evidence="5" type="ORF">Tci_065282</name>
</gene>
<dbReference type="InterPro" id="IPR057670">
    <property type="entry name" value="SH3_retrovirus"/>
</dbReference>
<evidence type="ECO:0000256" key="1">
    <source>
        <dbReference type="SAM" id="Coils"/>
    </source>
</evidence>
<accession>A0A6L2P952</accession>
<name>A0A6L2P952_TANCI</name>
<evidence type="ECO:0000259" key="3">
    <source>
        <dbReference type="Pfam" id="PF07727"/>
    </source>
</evidence>
<comment type="caution">
    <text evidence="5">The sequence shown here is derived from an EMBL/GenBank/DDBJ whole genome shotgun (WGS) entry which is preliminary data.</text>
</comment>
<protein>
    <submittedName>
        <fullName evidence="5">Uncharacterized protein</fullName>
    </submittedName>
</protein>
<proteinExistence type="predicted"/>
<feature type="domain" description="Retroviral polymerase SH3-like" evidence="4">
    <location>
        <begin position="299"/>
        <end position="343"/>
    </location>
</feature>
<dbReference type="AlphaFoldDB" id="A0A6L2P952"/>
<dbReference type="InterPro" id="IPR013103">
    <property type="entry name" value="RVT_2"/>
</dbReference>
<organism evidence="5">
    <name type="scientific">Tanacetum cinerariifolium</name>
    <name type="common">Dalmatian daisy</name>
    <name type="synonym">Chrysanthemum cinerariifolium</name>
    <dbReference type="NCBI Taxonomy" id="118510"/>
    <lineage>
        <taxon>Eukaryota</taxon>
        <taxon>Viridiplantae</taxon>
        <taxon>Streptophyta</taxon>
        <taxon>Embryophyta</taxon>
        <taxon>Tracheophyta</taxon>
        <taxon>Spermatophyta</taxon>
        <taxon>Magnoliopsida</taxon>
        <taxon>eudicotyledons</taxon>
        <taxon>Gunneridae</taxon>
        <taxon>Pentapetalae</taxon>
        <taxon>asterids</taxon>
        <taxon>campanulids</taxon>
        <taxon>Asterales</taxon>
        <taxon>Asteraceae</taxon>
        <taxon>Asteroideae</taxon>
        <taxon>Anthemideae</taxon>
        <taxon>Anthemidinae</taxon>
        <taxon>Tanacetum</taxon>
    </lineage>
</organism>
<dbReference type="Pfam" id="PF07727">
    <property type="entry name" value="RVT_2"/>
    <property type="match status" value="1"/>
</dbReference>
<dbReference type="EMBL" id="BKCJ010010823">
    <property type="protein sequence ID" value="GEU93304.1"/>
    <property type="molecule type" value="Genomic_DNA"/>
</dbReference>
<feature type="domain" description="Reverse transcriptase Ty1/copia-type" evidence="3">
    <location>
        <begin position="460"/>
        <end position="562"/>
    </location>
</feature>
<evidence type="ECO:0000259" key="4">
    <source>
        <dbReference type="Pfam" id="PF25597"/>
    </source>
</evidence>
<feature type="compositionally biased region" description="Basic and acidic residues" evidence="2">
    <location>
        <begin position="50"/>
        <end position="67"/>
    </location>
</feature>
<dbReference type="Pfam" id="PF25597">
    <property type="entry name" value="SH3_retrovirus"/>
    <property type="match status" value="1"/>
</dbReference>
<reference evidence="5" key="1">
    <citation type="journal article" date="2019" name="Sci. Rep.">
        <title>Draft genome of Tanacetum cinerariifolium, the natural source of mosquito coil.</title>
        <authorList>
            <person name="Yamashiro T."/>
            <person name="Shiraishi A."/>
            <person name="Satake H."/>
            <person name="Nakayama K."/>
        </authorList>
    </citation>
    <scope>NUCLEOTIDE SEQUENCE</scope>
</reference>
<feature type="region of interest" description="Disordered" evidence="2">
    <location>
        <begin position="50"/>
        <end position="69"/>
    </location>
</feature>
<evidence type="ECO:0000256" key="2">
    <source>
        <dbReference type="SAM" id="MobiDB-lite"/>
    </source>
</evidence>
<feature type="coiled-coil region" evidence="1">
    <location>
        <begin position="89"/>
        <end position="151"/>
    </location>
</feature>
<evidence type="ECO:0000313" key="5">
    <source>
        <dbReference type="EMBL" id="GEU93304.1"/>
    </source>
</evidence>
<sequence length="567" mass="64191">MDQDSVHMVAASKVHMLKPKNGNAPPITQVVKGVKMTIAPTTVEEKAQIRECKAPRSQDTKHKESTRRTVPIESHASLALVSCDRIKGLESVEARLLTYRKNKSVYEEDIKLLKREIHLRQVAVTKLRKKLELAQNQKDEIQLTVENFENSSKNLSKLLDCQIVDKCKTGLGYNVVPPPDTRNFFPPKPDLSGLEEFVNESKVIGSTVKKPIVETSEAKANADKPKVERKNFGPPVIEDWISDSEDKAKSKFKIEKETVKPIFAKIKFVKSKDQVKSPRKTTVKQYYEEIDGGYVAFGGKFDGKADKGFFVGYSLNSKAFRVFNNRTMIVEENLHIRFSENTPNITRSGPNWLFNIDALTKSINYMPVVAGNYSNGNACTKECDDAGKARMETEDNVNITNNVNVTGTNGVNVGATNTNNKLPFDPEMPALEDISKFNFLSDQEDVDEEADMNNMYTTIQTLVDLPYEKTAIGTKWVFRNKKDERGIVIRNKARLVTHKNTQEEGMDYDEVFALVSRIKAVGLFLAYASFKDFMVYQIDIKSAFLYGRIEEEVYVCQRLGFEDFDYP</sequence>